<reference evidence="3" key="1">
    <citation type="submission" date="2021-01" db="EMBL/GenBank/DDBJ databases">
        <authorList>
            <consortium name="Genoscope - CEA"/>
            <person name="William W."/>
        </authorList>
    </citation>
    <scope>NUCLEOTIDE SEQUENCE</scope>
</reference>
<feature type="transmembrane region" description="Helical" evidence="1">
    <location>
        <begin position="885"/>
        <end position="908"/>
    </location>
</feature>
<dbReference type="AlphaFoldDB" id="A0A8S1R4Z2"/>
<evidence type="ECO:0008006" key="5">
    <source>
        <dbReference type="Google" id="ProtNLM"/>
    </source>
</evidence>
<comment type="caution">
    <text evidence="3">The sequence shown here is derived from an EMBL/GenBank/DDBJ whole genome shotgun (WGS) entry which is preliminary data.</text>
</comment>
<sequence>MNSIIIILSTLIVSSLASVTIVYDQKNNTIQQAANTITFNITTIFPTSSDIQVDVQLPNQILGQENIVCGITGLTNGACNLVYSKFIITFKSATPTFQIIFININNPLTTFTDPVQLNASVIATKSLIFTQLVQLQFQPKNIPISINQPTTTYVAAPLIINIDGTTITYPTQSQIVITTNGILENPVQLSGIVFNNIKQQENKIIISNVQLPSNSQTSINITKLTIPSNEPINYKIEILDSNNGYLTTFSTTQTIQNINNNYDYTLSVDNQIVGMPTTMKIVFCNLHSQSQFLFSTQILTLKYVTTFESSCHTTVFEQFFNPLSLNNINFDLKVTLNNYDSIRRSILYNPIKDNIQMTLSQNTTIMLNYALVILNLQLNQQYTNFFVELTNQYVTNSCKIQDLECSQSNNIYKSSLLESKLNKVVIRLEILLPGCDSYLFQARLFYQNQELARSNQLAPQLVKYKLTSTLDTSSFNIGEEVDFTINGLDSTQITTYYITTTLPNFTCQDCIQFENQLQYGQVNNIQFSAINFQNIKPYTIKIIAYKDQCLIAEQNFKQAAIPQPLQLSVITDNNYQLAQGNWQITITPDLQDKGVLKIPFILPNNQENKINASSMYINKTQYSLNMTNQYLEKEENYWEVAYYREGFIYAQGNLTLPKLDIMEFKNVRIKKQNTLLNESDNISITFDTYFDIPINGKLQLDVSNLQVNNITLNGQDLSNLVQIPKGNQTLNFTIQFINPISNYTDFFNLTSFNDLGQIQQKSNIRYSFNYECGIDQCGVCNLNDCIACKSTFTLINNTCQLICKENQIIVNNSCVNNQSSNNNINDTNQQNNNNNLLNPNKKVEITSNNEEVTFIFTPPVISPIVVIIFLFALSRKCWCSESETFIIFYSLASLMEHIIHIFLFIYFFVTLDLIYGFCMISVIVIHFSSQIYIVFMNLFKIDPEYIGIRQQSNWFKLLHIISLTFCGRLLLLLISKFDQSYVWSTPWTFKISVLQRLQNYLKFQIMAQIGVLVLVILAILQQLFLLYIEILSFQIIQVVVTLYTFNHLRNQKNQEIRYTYV</sequence>
<dbReference type="Proteomes" id="UP000692954">
    <property type="component" value="Unassembled WGS sequence"/>
</dbReference>
<organism evidence="3 4">
    <name type="scientific">Paramecium sonneborni</name>
    <dbReference type="NCBI Taxonomy" id="65129"/>
    <lineage>
        <taxon>Eukaryota</taxon>
        <taxon>Sar</taxon>
        <taxon>Alveolata</taxon>
        <taxon>Ciliophora</taxon>
        <taxon>Intramacronucleata</taxon>
        <taxon>Oligohymenophorea</taxon>
        <taxon>Peniculida</taxon>
        <taxon>Parameciidae</taxon>
        <taxon>Paramecium</taxon>
    </lineage>
</organism>
<evidence type="ECO:0000256" key="2">
    <source>
        <dbReference type="SAM" id="SignalP"/>
    </source>
</evidence>
<dbReference type="OrthoDB" id="302536at2759"/>
<protein>
    <recommendedName>
        <fullName evidence="5">Transmembrane protein</fullName>
    </recommendedName>
</protein>
<evidence type="ECO:0000313" key="3">
    <source>
        <dbReference type="EMBL" id="CAD8122699.1"/>
    </source>
</evidence>
<keyword evidence="4" id="KW-1185">Reference proteome</keyword>
<feature type="transmembrane region" description="Helical" evidence="1">
    <location>
        <begin position="1005"/>
        <end position="1028"/>
    </location>
</feature>
<feature type="signal peptide" evidence="2">
    <location>
        <begin position="1"/>
        <end position="17"/>
    </location>
</feature>
<gene>
    <name evidence="3" type="ORF">PSON_ATCC_30995.1.T1400037</name>
</gene>
<keyword evidence="1" id="KW-1133">Transmembrane helix</keyword>
<keyword evidence="2" id="KW-0732">Signal</keyword>
<dbReference type="EMBL" id="CAJJDN010000140">
    <property type="protein sequence ID" value="CAD8122699.1"/>
    <property type="molecule type" value="Genomic_DNA"/>
</dbReference>
<feature type="transmembrane region" description="Helical" evidence="1">
    <location>
        <begin position="914"/>
        <end position="936"/>
    </location>
</feature>
<feature type="chain" id="PRO_5035810349" description="Transmembrane protein" evidence="2">
    <location>
        <begin position="18"/>
        <end position="1061"/>
    </location>
</feature>
<keyword evidence="1" id="KW-0812">Transmembrane</keyword>
<name>A0A8S1R4Z2_9CILI</name>
<feature type="transmembrane region" description="Helical" evidence="1">
    <location>
        <begin position="957"/>
        <end position="977"/>
    </location>
</feature>
<evidence type="ECO:0000313" key="4">
    <source>
        <dbReference type="Proteomes" id="UP000692954"/>
    </source>
</evidence>
<evidence type="ECO:0000256" key="1">
    <source>
        <dbReference type="SAM" id="Phobius"/>
    </source>
</evidence>
<keyword evidence="1" id="KW-0472">Membrane</keyword>
<proteinExistence type="predicted"/>
<feature type="transmembrane region" description="Helical" evidence="1">
    <location>
        <begin position="852"/>
        <end position="873"/>
    </location>
</feature>
<accession>A0A8S1R4Z2</accession>